<dbReference type="SUPFAM" id="SSF54631">
    <property type="entry name" value="CBS-domain pair"/>
    <property type="match status" value="1"/>
</dbReference>
<gene>
    <name evidence="3" type="primary">cbpB</name>
    <name evidence="3" type="ORF">ACFP3T_05215</name>
</gene>
<dbReference type="EMBL" id="JBHSSD010000021">
    <property type="protein sequence ID" value="MFC6164067.1"/>
    <property type="molecule type" value="Genomic_DNA"/>
</dbReference>
<evidence type="ECO:0000313" key="4">
    <source>
        <dbReference type="Proteomes" id="UP001596253"/>
    </source>
</evidence>
<sequence length="164" mass="18796">MLIKPVEDMLLRNADHYLIPADIVANVQTDNNLYHAFLVLTKIKYSKIPVLDNAGHFEGLISLPMITEKMLGFDQLNTEVLMDCRVSEVMERDVKTVERVEDVETSLHLMIDNPFVPVVDANGIFNGIVTRREFMKSFNFLTHEIGKQYDMIEKDFSTSEKAKS</sequence>
<dbReference type="Proteomes" id="UP001596253">
    <property type="component" value="Unassembled WGS sequence"/>
</dbReference>
<dbReference type="CDD" id="cd04643">
    <property type="entry name" value="CBS_pair_bac"/>
    <property type="match status" value="1"/>
</dbReference>
<evidence type="ECO:0000259" key="2">
    <source>
        <dbReference type="Pfam" id="PF00571"/>
    </source>
</evidence>
<dbReference type="NCBIfam" id="NF041630">
    <property type="entry name" value="CBS_CbpB"/>
    <property type="match status" value="1"/>
</dbReference>
<keyword evidence="4" id="KW-1185">Reference proteome</keyword>
<reference evidence="4" key="1">
    <citation type="journal article" date="2019" name="Int. J. Syst. Evol. Microbiol.">
        <title>The Global Catalogue of Microorganisms (GCM) 10K type strain sequencing project: providing services to taxonomists for standard genome sequencing and annotation.</title>
        <authorList>
            <consortium name="The Broad Institute Genomics Platform"/>
            <consortium name="The Broad Institute Genome Sequencing Center for Infectious Disease"/>
            <person name="Wu L."/>
            <person name="Ma J."/>
        </authorList>
    </citation>
    <scope>NUCLEOTIDE SEQUENCE [LARGE SCALE GENOMIC DNA]</scope>
    <source>
        <strain evidence="4">CCM 8932</strain>
    </source>
</reference>
<name>A0ABW1R7C3_9LACO</name>
<dbReference type="PANTHER" id="PTHR43080">
    <property type="entry name" value="CBS DOMAIN-CONTAINING PROTEIN CBSX3, MITOCHONDRIAL"/>
    <property type="match status" value="1"/>
</dbReference>
<proteinExistence type="predicted"/>
<dbReference type="Pfam" id="PF00571">
    <property type="entry name" value="CBS"/>
    <property type="match status" value="1"/>
</dbReference>
<keyword evidence="1" id="KW-0129">CBS domain</keyword>
<evidence type="ECO:0000313" key="3">
    <source>
        <dbReference type="EMBL" id="MFC6164067.1"/>
    </source>
</evidence>
<accession>A0ABW1R7C3</accession>
<feature type="domain" description="CBS" evidence="2">
    <location>
        <begin position="86"/>
        <end position="137"/>
    </location>
</feature>
<comment type="caution">
    <text evidence="3">The sequence shown here is derived from an EMBL/GenBank/DDBJ whole genome shotgun (WGS) entry which is preliminary data.</text>
</comment>
<evidence type="ECO:0000256" key="1">
    <source>
        <dbReference type="ARBA" id="ARBA00023122"/>
    </source>
</evidence>
<organism evidence="3 4">
    <name type="scientific">Lactiplantibacillus dongliensis</name>
    <dbReference type="NCBI Taxonomy" id="2559919"/>
    <lineage>
        <taxon>Bacteria</taxon>
        <taxon>Bacillati</taxon>
        <taxon>Bacillota</taxon>
        <taxon>Bacilli</taxon>
        <taxon>Lactobacillales</taxon>
        <taxon>Lactobacillaceae</taxon>
        <taxon>Lactiplantibacillus</taxon>
    </lineage>
</organism>
<dbReference type="InterPro" id="IPR000644">
    <property type="entry name" value="CBS_dom"/>
</dbReference>
<dbReference type="InterPro" id="IPR048125">
    <property type="entry name" value="CBS_CbpB"/>
</dbReference>
<dbReference type="InterPro" id="IPR051257">
    <property type="entry name" value="Diverse_CBS-Domain"/>
</dbReference>
<dbReference type="InterPro" id="IPR046342">
    <property type="entry name" value="CBS_dom_sf"/>
</dbReference>
<dbReference type="Gene3D" id="3.10.580.10">
    <property type="entry name" value="CBS-domain"/>
    <property type="match status" value="1"/>
</dbReference>
<protein>
    <submittedName>
        <fullName evidence="3">Cyclic-di-AMP-binding protein CbpB</fullName>
    </submittedName>
</protein>
<dbReference type="PANTHER" id="PTHR43080:SF30">
    <property type="entry name" value="CYCLIC DI-AMP RECEPTOR B"/>
    <property type="match status" value="1"/>
</dbReference>
<dbReference type="RefSeq" id="WP_137641038.1">
    <property type="nucleotide sequence ID" value="NZ_BJDK01000036.1"/>
</dbReference>